<evidence type="ECO:0000313" key="3">
    <source>
        <dbReference type="Proteomes" id="UP001295794"/>
    </source>
</evidence>
<organism evidence="2 3">
    <name type="scientific">Mycena citricolor</name>
    <dbReference type="NCBI Taxonomy" id="2018698"/>
    <lineage>
        <taxon>Eukaryota</taxon>
        <taxon>Fungi</taxon>
        <taxon>Dikarya</taxon>
        <taxon>Basidiomycota</taxon>
        <taxon>Agaricomycotina</taxon>
        <taxon>Agaricomycetes</taxon>
        <taxon>Agaricomycetidae</taxon>
        <taxon>Agaricales</taxon>
        <taxon>Marasmiineae</taxon>
        <taxon>Mycenaceae</taxon>
        <taxon>Mycena</taxon>
    </lineage>
</organism>
<reference evidence="2" key="1">
    <citation type="submission" date="2023-11" db="EMBL/GenBank/DDBJ databases">
        <authorList>
            <person name="De Vega J J."/>
            <person name="De Vega J J."/>
        </authorList>
    </citation>
    <scope>NUCLEOTIDE SEQUENCE</scope>
</reference>
<comment type="caution">
    <text evidence="2">The sequence shown here is derived from an EMBL/GenBank/DDBJ whole genome shotgun (WGS) entry which is preliminary data.</text>
</comment>
<dbReference type="AlphaFoldDB" id="A0AAD2HAY1"/>
<keyword evidence="3" id="KW-1185">Reference proteome</keyword>
<protein>
    <submittedName>
        <fullName evidence="2">Uncharacterized protein</fullName>
    </submittedName>
</protein>
<sequence length="132" mass="14841">MRIGCADQSDPSDSPKSGCSQAERLSSGIGLRRGISEGRQRCCGMKRSCRLTHFARTRSTVCKSQSVFSAMKRWRVAARKCGGREFRTRRTALLVPWCDVHMVVYNTGSILRNRMEHCLPMLASCAHQMCAR</sequence>
<evidence type="ECO:0000256" key="1">
    <source>
        <dbReference type="SAM" id="MobiDB-lite"/>
    </source>
</evidence>
<name>A0AAD2HAY1_9AGAR</name>
<dbReference type="Proteomes" id="UP001295794">
    <property type="component" value="Unassembled WGS sequence"/>
</dbReference>
<gene>
    <name evidence="2" type="ORF">MYCIT1_LOCUS17441</name>
</gene>
<accession>A0AAD2HAY1</accession>
<dbReference type="EMBL" id="CAVNYO010000180">
    <property type="protein sequence ID" value="CAK5271980.1"/>
    <property type="molecule type" value="Genomic_DNA"/>
</dbReference>
<feature type="compositionally biased region" description="Polar residues" evidence="1">
    <location>
        <begin position="9"/>
        <end position="24"/>
    </location>
</feature>
<evidence type="ECO:0000313" key="2">
    <source>
        <dbReference type="EMBL" id="CAK5271980.1"/>
    </source>
</evidence>
<proteinExistence type="predicted"/>
<feature type="region of interest" description="Disordered" evidence="1">
    <location>
        <begin position="1"/>
        <end position="24"/>
    </location>
</feature>